<name>A0A5S6PZN1_TRIMR</name>
<dbReference type="Gene3D" id="1.10.472.80">
    <property type="entry name" value="Ypt/Rab-GAP domain of gyp1p, domain 3"/>
    <property type="match status" value="2"/>
</dbReference>
<feature type="region of interest" description="Disordered" evidence="2">
    <location>
        <begin position="547"/>
        <end position="577"/>
    </location>
</feature>
<feature type="compositionally biased region" description="Polar residues" evidence="2">
    <location>
        <begin position="653"/>
        <end position="670"/>
    </location>
</feature>
<dbReference type="GO" id="GO:0005096">
    <property type="term" value="F:GTPase activator activity"/>
    <property type="evidence" value="ECO:0007669"/>
    <property type="project" value="UniProtKB-KW"/>
</dbReference>
<reference evidence="4" key="2">
    <citation type="submission" date="2014-03" db="EMBL/GenBank/DDBJ databases">
        <title>The whipworm genome and dual-species transcriptomics of an intimate host-pathogen interaction.</title>
        <authorList>
            <person name="Foth B.J."/>
            <person name="Tsai I.J."/>
            <person name="Reid A.J."/>
            <person name="Bancroft A.J."/>
            <person name="Nichol S."/>
            <person name="Tracey A."/>
            <person name="Holroyd N."/>
            <person name="Cotton J.A."/>
            <person name="Stanley E.J."/>
            <person name="Zarowiecki M."/>
            <person name="Liu J.Z."/>
            <person name="Huckvale T."/>
            <person name="Cooper P.J."/>
            <person name="Grencis R.K."/>
            <person name="Berriman M."/>
        </authorList>
    </citation>
    <scope>NUCLEOTIDE SEQUENCE [LARGE SCALE GENOMIC DNA]</scope>
    <source>
        <strain evidence="4">Edinburgh</strain>
    </source>
</reference>
<dbReference type="GO" id="GO:0005776">
    <property type="term" value="C:autophagosome"/>
    <property type="evidence" value="ECO:0007669"/>
    <property type="project" value="TreeGrafter"/>
</dbReference>
<evidence type="ECO:0000256" key="2">
    <source>
        <dbReference type="SAM" id="MobiDB-lite"/>
    </source>
</evidence>
<protein>
    <submittedName>
        <fullName evidence="5 6">Rab-GAP TBC domain-containing protein</fullName>
    </submittedName>
</protein>
<evidence type="ECO:0000256" key="1">
    <source>
        <dbReference type="ARBA" id="ARBA00022468"/>
    </source>
</evidence>
<keyword evidence="4" id="KW-1185">Reference proteome</keyword>
<feature type="compositionally biased region" description="Polar residues" evidence="2">
    <location>
        <begin position="547"/>
        <end position="561"/>
    </location>
</feature>
<accession>A0A5S6PZN1</accession>
<sequence>MGLKAVHVKNDCSPGQRKANSFDPLGNRPLATAAFHYLLTSVESEPTISWIQIQAKKYDVTGCSETKLTVDRECITYKELRDLVKQTFAIQSDFVLFYLMPEGYGTTGRYLPILSEWDLNAAVFVSKDQTLILKVDVKPVETAREALEDWEILDSDDFHAAPVSECETQRSHGLVTASSNFLVFFGVPLYDLLCLRRPDHHELIPEALTKKPLTASEFRQYLDEEGRLISPKQFRLRVYQGGCEKQLRATVWPLLLDVFPAGMNVLSRHRYLAALSKRYINLRSSWCSYLRSQTVGEQVCWIMNSIRKDVVRTDRTHPFYAGDEDSNANLLSLFNVLTTYALYHPEVGYCQGMSDLASPLLVVMKNEALAYISFCALMKRLRRNFQCDGRMMTRKFKDLCELLEYYDPDFYEYLRETHADDLLFCYRWLLLELKREFAFDDALTLMEVNWASLPADPPEKELDLTSNAPRQFLCNRSVEFQRRDDSLDSGRPIYFQSRHRFDSLSSCQSCPACFGDPSNRTVCTAAAMVPTRDTKWMHEISASSQKGLHVNGTVSPENISSAGDVESEEKASDNDDNENLTEWAFLPLTVAVCTVSDCLSSDSADVCASPIVLASEASSKLSVCTLPLTLSEIHEICLTPLSTCDSCTLTSRSRQPSQQASGRSSDSQNGCPPEDTKVKSCHTSTTTTNCSATAAANVIDSGFCESQALNTTTDITSKASVVDGGAMNRLDKEDVAPENGHQRLMVDRLGGGNPFLMFVCVSLVLEHRNLIVERKMDFNDIAIYFDGLMKRHNVRKILQQARILYSEFRSKARPQRTVDVASSCSQKRVKLYD</sequence>
<dbReference type="SMART" id="SM00164">
    <property type="entry name" value="TBC"/>
    <property type="match status" value="1"/>
</dbReference>
<dbReference type="Proteomes" id="UP000046395">
    <property type="component" value="Unassembled WGS sequence"/>
</dbReference>
<reference evidence="5 6" key="3">
    <citation type="submission" date="2019-12" db="UniProtKB">
        <authorList>
            <consortium name="WormBaseParasite"/>
        </authorList>
    </citation>
    <scope>IDENTIFICATION</scope>
</reference>
<organism evidence="4 5">
    <name type="scientific">Trichuris muris</name>
    <name type="common">Mouse whipworm</name>
    <dbReference type="NCBI Taxonomy" id="70415"/>
    <lineage>
        <taxon>Eukaryota</taxon>
        <taxon>Metazoa</taxon>
        <taxon>Ecdysozoa</taxon>
        <taxon>Nematoda</taxon>
        <taxon>Enoplea</taxon>
        <taxon>Dorylaimia</taxon>
        <taxon>Trichinellida</taxon>
        <taxon>Trichuridae</taxon>
        <taxon>Trichuris</taxon>
    </lineage>
</organism>
<dbReference type="GO" id="GO:1901096">
    <property type="term" value="P:regulation of autophagosome maturation"/>
    <property type="evidence" value="ECO:0007669"/>
    <property type="project" value="TreeGrafter"/>
</dbReference>
<keyword evidence="1" id="KW-0343">GTPase activation</keyword>
<dbReference type="PROSITE" id="PS50086">
    <property type="entry name" value="TBC_RABGAP"/>
    <property type="match status" value="1"/>
</dbReference>
<dbReference type="PANTHER" id="PTHR22957:SF333">
    <property type="entry name" value="TBC1 DOMAIN FAMILY MEMBER 25"/>
    <property type="match status" value="1"/>
</dbReference>
<dbReference type="PANTHER" id="PTHR22957">
    <property type="entry name" value="TBC1 DOMAIN FAMILY MEMBER GTPASE-ACTIVATING PROTEIN"/>
    <property type="match status" value="1"/>
</dbReference>
<dbReference type="STRING" id="70415.A0A5S6PZN1"/>
<dbReference type="WBParaSite" id="TMUE_0000000187.1">
    <property type="protein sequence ID" value="TMUE_0000000187.1"/>
    <property type="gene ID" value="WBGene00296132"/>
</dbReference>
<dbReference type="Pfam" id="PF00566">
    <property type="entry name" value="RabGAP-TBC"/>
    <property type="match status" value="1"/>
</dbReference>
<dbReference type="InterPro" id="IPR035969">
    <property type="entry name" value="Rab-GAP_TBC_sf"/>
</dbReference>
<proteinExistence type="predicted"/>
<dbReference type="InterPro" id="IPR000195">
    <property type="entry name" value="Rab-GAP-TBC_dom"/>
</dbReference>
<dbReference type="SUPFAM" id="SSF47923">
    <property type="entry name" value="Ypt/Rab-GAP domain of gyp1p"/>
    <property type="match status" value="2"/>
</dbReference>
<dbReference type="WBParaSite" id="TMUE_3000012794.1">
    <property type="protein sequence ID" value="TMUE_3000012794.1"/>
    <property type="gene ID" value="WBGene00293571"/>
</dbReference>
<dbReference type="Gene3D" id="1.10.8.270">
    <property type="entry name" value="putative rabgap domain of human tbc1 domain family member 14 like domains"/>
    <property type="match status" value="1"/>
</dbReference>
<reference evidence="4" key="1">
    <citation type="submission" date="2013-11" db="EMBL/GenBank/DDBJ databases">
        <authorList>
            <person name="Aslett M."/>
        </authorList>
    </citation>
    <scope>NUCLEOTIDE SEQUENCE [LARGE SCALE GENOMIC DNA]</scope>
    <source>
        <strain evidence="4">Edinburgh</strain>
    </source>
</reference>
<evidence type="ECO:0000313" key="4">
    <source>
        <dbReference type="Proteomes" id="UP000046395"/>
    </source>
</evidence>
<feature type="domain" description="Rab-GAP TBC" evidence="3">
    <location>
        <begin position="242"/>
        <end position="453"/>
    </location>
</feature>
<evidence type="ECO:0000259" key="3">
    <source>
        <dbReference type="PROSITE" id="PS50086"/>
    </source>
</evidence>
<evidence type="ECO:0000313" key="5">
    <source>
        <dbReference type="WBParaSite" id="TMUE_0000000187.1"/>
    </source>
</evidence>
<dbReference type="AlphaFoldDB" id="A0A5S6PZN1"/>
<feature type="region of interest" description="Disordered" evidence="2">
    <location>
        <begin position="653"/>
        <end position="684"/>
    </location>
</feature>
<evidence type="ECO:0000313" key="6">
    <source>
        <dbReference type="WBParaSite" id="TMUE_3000012794.1"/>
    </source>
</evidence>